<comment type="caution">
    <text evidence="1">The sequence shown here is derived from an EMBL/GenBank/DDBJ whole genome shotgun (WGS) entry which is preliminary data.</text>
</comment>
<keyword evidence="2" id="KW-1185">Reference proteome</keyword>
<evidence type="ECO:0000313" key="1">
    <source>
        <dbReference type="EMBL" id="KAL0010143.1"/>
    </source>
</evidence>
<dbReference type="AlphaFoldDB" id="A0AAW2DHN7"/>
<sequence>MKDLLDPDDIGCRMAQWRLNMYIHRKGDPLTVLLELLKMEDVSLKMFIGFLSYWWRHLSWRVESNFHVLLPPYGGVLQGAENPFSEKHSILTTFLEKQQLAASENC</sequence>
<gene>
    <name evidence="1" type="ORF">SO802_005251</name>
</gene>
<evidence type="ECO:0000313" key="2">
    <source>
        <dbReference type="Proteomes" id="UP001459277"/>
    </source>
</evidence>
<protein>
    <submittedName>
        <fullName evidence="1">Uncharacterized protein</fullName>
    </submittedName>
</protein>
<proteinExistence type="predicted"/>
<organism evidence="1 2">
    <name type="scientific">Lithocarpus litseifolius</name>
    <dbReference type="NCBI Taxonomy" id="425828"/>
    <lineage>
        <taxon>Eukaryota</taxon>
        <taxon>Viridiplantae</taxon>
        <taxon>Streptophyta</taxon>
        <taxon>Embryophyta</taxon>
        <taxon>Tracheophyta</taxon>
        <taxon>Spermatophyta</taxon>
        <taxon>Magnoliopsida</taxon>
        <taxon>eudicotyledons</taxon>
        <taxon>Gunneridae</taxon>
        <taxon>Pentapetalae</taxon>
        <taxon>rosids</taxon>
        <taxon>fabids</taxon>
        <taxon>Fagales</taxon>
        <taxon>Fagaceae</taxon>
        <taxon>Lithocarpus</taxon>
    </lineage>
</organism>
<accession>A0AAW2DHN7</accession>
<reference evidence="1 2" key="1">
    <citation type="submission" date="2024-01" db="EMBL/GenBank/DDBJ databases">
        <title>A telomere-to-telomere, gap-free genome of sweet tea (Lithocarpus litseifolius).</title>
        <authorList>
            <person name="Zhou J."/>
        </authorList>
    </citation>
    <scope>NUCLEOTIDE SEQUENCE [LARGE SCALE GENOMIC DNA]</scope>
    <source>
        <strain evidence="1">Zhou-2022a</strain>
        <tissue evidence="1">Leaf</tissue>
    </source>
</reference>
<name>A0AAW2DHN7_9ROSI</name>
<dbReference type="EMBL" id="JAZDWU010000002">
    <property type="protein sequence ID" value="KAL0010143.1"/>
    <property type="molecule type" value="Genomic_DNA"/>
</dbReference>
<dbReference type="Proteomes" id="UP001459277">
    <property type="component" value="Unassembled WGS sequence"/>
</dbReference>